<dbReference type="AlphaFoldDB" id="V4HAG0"/>
<accession>V4HAG0</accession>
<dbReference type="PANTHER" id="PTHR39518:SF2">
    <property type="entry name" value="UPF0215 PROTEIN MJ1150"/>
    <property type="match status" value="1"/>
</dbReference>
<evidence type="ECO:0000313" key="3">
    <source>
        <dbReference type="Proteomes" id="UP000017840"/>
    </source>
</evidence>
<protein>
    <submittedName>
        <fullName evidence="2">Uncharacterized protein</fullName>
    </submittedName>
</protein>
<comment type="caution">
    <text evidence="2">The sequence shown here is derived from an EMBL/GenBank/DDBJ whole genome shotgun (WGS) entry which is preliminary data.</text>
</comment>
<feature type="region of interest" description="Disordered" evidence="1">
    <location>
        <begin position="186"/>
        <end position="205"/>
    </location>
</feature>
<dbReference type="PANTHER" id="PTHR39518">
    <property type="entry name" value="UPF0215 PROTEIN MJ1150"/>
    <property type="match status" value="1"/>
</dbReference>
<dbReference type="EMBL" id="ASGZ01000052">
    <property type="protein sequence ID" value="ESP87695.1"/>
    <property type="molecule type" value="Genomic_DNA"/>
</dbReference>
<name>V4HAG0_9EURY</name>
<dbReference type="OrthoDB" id="15207at2157"/>
<dbReference type="InterPro" id="IPR002802">
    <property type="entry name" value="Endo_dU"/>
</dbReference>
<dbReference type="Gene3D" id="3.30.2170.10">
    <property type="entry name" value="archaeoglobus fulgidus dsm 4304 superfamily"/>
    <property type="match status" value="1"/>
</dbReference>
<proteinExistence type="predicted"/>
<reference evidence="2 3" key="1">
    <citation type="journal article" date="2013" name="Genome Announc.">
        <title>Draft Genome Sequence of 'Candidatus Halobonum tyrrellensis' Strain G22, Isolated from the Hypersaline Waters of Lake Tyrrell, Australia.</title>
        <authorList>
            <person name="Ugalde J.A."/>
            <person name="Narasingarao P."/>
            <person name="Kuo S."/>
            <person name="Podell S."/>
            <person name="Allen E.E."/>
        </authorList>
    </citation>
    <scope>NUCLEOTIDE SEQUENCE [LARGE SCALE GENOMIC DNA]</scope>
    <source>
        <strain evidence="2 3">G22</strain>
    </source>
</reference>
<dbReference type="STRING" id="1324957.K933_12780"/>
<keyword evidence="3" id="KW-1185">Reference proteome</keyword>
<dbReference type="eggNOG" id="arCOG00928">
    <property type="taxonomic scope" value="Archaea"/>
</dbReference>
<gene>
    <name evidence="2" type="ORF">K933_12780</name>
</gene>
<evidence type="ECO:0000313" key="2">
    <source>
        <dbReference type="EMBL" id="ESP87695.1"/>
    </source>
</evidence>
<organism evidence="2 3">
    <name type="scientific">Candidatus Halobonum tyrrellensis G22</name>
    <dbReference type="NCBI Taxonomy" id="1324957"/>
    <lineage>
        <taxon>Archaea</taxon>
        <taxon>Methanobacteriati</taxon>
        <taxon>Methanobacteriota</taxon>
        <taxon>Stenosarchaea group</taxon>
        <taxon>Halobacteria</taxon>
        <taxon>Halobacteriales</taxon>
        <taxon>Haloferacaceae</taxon>
        <taxon>Candidatus Halobonum</taxon>
    </lineage>
</organism>
<feature type="compositionally biased region" description="Basic and acidic residues" evidence="1">
    <location>
        <begin position="189"/>
        <end position="205"/>
    </location>
</feature>
<dbReference type="Proteomes" id="UP000017840">
    <property type="component" value="Unassembled WGS sequence"/>
</dbReference>
<dbReference type="RefSeq" id="WP_023395131.1">
    <property type="nucleotide sequence ID" value="NZ_ASGZ01000052.1"/>
</dbReference>
<sequence>MKSGARALGVAFSDGSERSTLAGALVRADRALSGLAFASCAVGGTDATDAVLRCFDELGRQDVRLLLVAGVAPAWFNVLDLRRLHDAVERPVLSVSFEASGGLEPALCEQFSGDALAHRLAVYDRQPPRTRVELDGDSGAAGDGRTLWVRSVGATDAEARETLAALTPDGAARPEPLRVASVAAAAGRAYRERESGNGAGGDRKG</sequence>
<dbReference type="Pfam" id="PF01949">
    <property type="entry name" value="Endo_dU"/>
    <property type="match status" value="1"/>
</dbReference>
<dbReference type="PATRIC" id="fig|1324957.4.peg.2590"/>
<evidence type="ECO:0000256" key="1">
    <source>
        <dbReference type="SAM" id="MobiDB-lite"/>
    </source>
</evidence>